<proteinExistence type="predicted"/>
<dbReference type="EMBL" id="CACRSL010000003">
    <property type="protein sequence ID" value="VYS75874.1"/>
    <property type="molecule type" value="Genomic_DNA"/>
</dbReference>
<protein>
    <submittedName>
        <fullName evidence="1">Uncharacterized protein</fullName>
    </submittedName>
</protein>
<evidence type="ECO:0000313" key="1">
    <source>
        <dbReference type="EMBL" id="VYS75874.1"/>
    </source>
</evidence>
<accession>A0A6N2R5A9</accession>
<organism evidence="1">
    <name type="scientific">uncultured Anaerotruncus sp</name>
    <dbReference type="NCBI Taxonomy" id="905011"/>
    <lineage>
        <taxon>Bacteria</taxon>
        <taxon>Bacillati</taxon>
        <taxon>Bacillota</taxon>
        <taxon>Clostridia</taxon>
        <taxon>Eubacteriales</taxon>
        <taxon>Oscillospiraceae</taxon>
        <taxon>Anaerotruncus</taxon>
        <taxon>environmental samples</taxon>
    </lineage>
</organism>
<sequence>MEAPPGVEPGKIPWGHMRLIAASCFDNPVCSGAWHCPPAGSPSLFGHEKSPHQSDASDSQERRCIQWPVKGILSVHFYNYIISLVESGLLWRKCSKVFYPPFLSSLLLTFTRLNKLLTTSNIPQIERLIAERFITTPQLFTDKSANSIEPVAISSKQMFEKRN</sequence>
<dbReference type="AlphaFoldDB" id="A0A6N2R5A9"/>
<name>A0A6N2R5A9_9FIRM</name>
<reference evidence="1" key="1">
    <citation type="submission" date="2019-11" db="EMBL/GenBank/DDBJ databases">
        <authorList>
            <person name="Feng L."/>
        </authorList>
    </citation>
    <scope>NUCLEOTIDE SEQUENCE</scope>
    <source>
        <strain evidence="1">AundefinedLFYP135</strain>
    </source>
</reference>
<gene>
    <name evidence="1" type="ORF">AULFYP135_00230</name>
</gene>